<evidence type="ECO:0008006" key="4">
    <source>
        <dbReference type="Google" id="ProtNLM"/>
    </source>
</evidence>
<dbReference type="OrthoDB" id="164393at2759"/>
<reference evidence="2" key="1">
    <citation type="submission" date="2021-02" db="EMBL/GenBank/DDBJ databases">
        <authorList>
            <person name="Palmer J.M."/>
        </authorList>
    </citation>
    <scope>NUCLEOTIDE SEQUENCE</scope>
    <source>
        <strain evidence="2">SCRP734</strain>
    </source>
</reference>
<evidence type="ECO:0000313" key="2">
    <source>
        <dbReference type="EMBL" id="KAG7393856.1"/>
    </source>
</evidence>
<dbReference type="Proteomes" id="UP000694044">
    <property type="component" value="Unassembled WGS sequence"/>
</dbReference>
<accession>A0A8T1WKB6</accession>
<organism evidence="2 3">
    <name type="scientific">Phytophthora pseudosyringae</name>
    <dbReference type="NCBI Taxonomy" id="221518"/>
    <lineage>
        <taxon>Eukaryota</taxon>
        <taxon>Sar</taxon>
        <taxon>Stramenopiles</taxon>
        <taxon>Oomycota</taxon>
        <taxon>Peronosporomycetes</taxon>
        <taxon>Peronosporales</taxon>
        <taxon>Peronosporaceae</taxon>
        <taxon>Phytophthora</taxon>
    </lineage>
</organism>
<sequence>MDSLCSWCRAARWQYKCSACDPRQEKTLCSNCSLLWHSRGFARTHQLTTCHGETRSFLAWGPPRQDGVANGISSAAMHTQPSANGCGNEVADGSRAQEVVASGVGAAVEPAATEKEENLKEEGDKQVAPALAAAKEYKCEQEDREYEFEVVGESVDSGEDGDAMSVEQGDELEEKANDAPSEEVPVTNPSSVPESNFTTEGAATDQQSESSENQEKNKPPSSAPTSTVPASAPAIKASVHVQAQASSMTANSASSLAPVLAHGSSPAPATSSTAAASVSPPASSAPTPIPASSASASVPQTKTPPPAAAIPVTAPAQPSTERTSRSTSQSKPVDLEKLLRWFPTTDHVLMEMLAKRIEDALVIEDALICARIGKCEERACRSVILHYEHCKRDEMCGDPKCSQISIIYRHRRACLKKDTAPTIDGKKFVCPFCIRIRQRRSLGVSAALDNLISDQRRALQGAHSEAARNFCLQSINRWTERKQPLRAETDRLNQLARESSVPIFNFPKYQWHLSDNVYIKREPAPLEVNEDTTNGQSAAGSARHDIQTDQGAEPSSEIHKERDNSFTPGRQELGLINLRGFRTFTSSFVRVIGDEASGQQSQSQDTEEDSIPGTSNFNADFINQLLRVKTESGDNREMAQREFDGVMELGYAIVDASFCAPSKAQRCLLNCKSILDHLQHHLDLQVCHQPMCGAVEHHFAHLSQCKARDESGSCEYCLRMEERQLIRSVDFMEAEQPEAEAKVQKIINDITASFTNHRPDEREQEVIQLEDELDQAEANKQELLEKLGAARSNIRKVRRSMEHRGISTSHSRRLPVHFTKSRRLEGSGSSKKRRLADSDE</sequence>
<protein>
    <recommendedName>
        <fullName evidence="4">TAZ-type domain-containing protein</fullName>
    </recommendedName>
</protein>
<feature type="region of interest" description="Disordered" evidence="1">
    <location>
        <begin position="595"/>
        <end position="614"/>
    </location>
</feature>
<comment type="caution">
    <text evidence="2">The sequence shown here is derived from an EMBL/GenBank/DDBJ whole genome shotgun (WGS) entry which is preliminary data.</text>
</comment>
<keyword evidence="3" id="KW-1185">Reference proteome</keyword>
<feature type="region of interest" description="Disordered" evidence="1">
    <location>
        <begin position="798"/>
        <end position="840"/>
    </location>
</feature>
<feature type="compositionally biased region" description="Acidic residues" evidence="1">
    <location>
        <begin position="153"/>
        <end position="173"/>
    </location>
</feature>
<feature type="region of interest" description="Disordered" evidence="1">
    <location>
        <begin position="527"/>
        <end position="569"/>
    </location>
</feature>
<gene>
    <name evidence="2" type="ORF">PHYPSEUDO_000033</name>
</gene>
<dbReference type="AlphaFoldDB" id="A0A8T1WKB6"/>
<feature type="compositionally biased region" description="Low complexity" evidence="1">
    <location>
        <begin position="309"/>
        <end position="330"/>
    </location>
</feature>
<feature type="compositionally biased region" description="Polar residues" evidence="1">
    <location>
        <begin position="241"/>
        <end position="255"/>
    </location>
</feature>
<feature type="compositionally biased region" description="Low complexity" evidence="1">
    <location>
        <begin position="219"/>
        <end position="234"/>
    </location>
</feature>
<proteinExistence type="predicted"/>
<feature type="compositionally biased region" description="Polar residues" evidence="1">
    <location>
        <begin position="187"/>
        <end position="211"/>
    </location>
</feature>
<dbReference type="EMBL" id="JAGDFM010000001">
    <property type="protein sequence ID" value="KAG7393856.1"/>
    <property type="molecule type" value="Genomic_DNA"/>
</dbReference>
<evidence type="ECO:0000256" key="1">
    <source>
        <dbReference type="SAM" id="MobiDB-lite"/>
    </source>
</evidence>
<evidence type="ECO:0000313" key="3">
    <source>
        <dbReference type="Proteomes" id="UP000694044"/>
    </source>
</evidence>
<feature type="compositionally biased region" description="Basic residues" evidence="1">
    <location>
        <begin position="810"/>
        <end position="821"/>
    </location>
</feature>
<feature type="compositionally biased region" description="Low complexity" evidence="1">
    <location>
        <begin position="264"/>
        <end position="301"/>
    </location>
</feature>
<name>A0A8T1WKB6_9STRA</name>
<feature type="region of interest" description="Disordered" evidence="1">
    <location>
        <begin position="153"/>
        <end position="331"/>
    </location>
</feature>